<sequence length="210" mass="23591">MIKILTKTINTIMNDIHNRGLFITLYMNMSHFIGVLRGFLFKVIYSKNIKSTIFSLQSNSSIEIFNKSSRLYIGKFAFIRKNASIRIDFNGLLTIGDKVFINDNCTINCVKHISIGKFTKIGPNVSINDHDHNYKNHSNGHLVKGDVYIGENVWIGSNVVIVRDTFIGDNAVIAAGSVVKGKVPANSLYLNKREPIIKPFTTGEKVREIL</sequence>
<gene>
    <name evidence="1" type="ORF">N5C46_13575</name>
</gene>
<protein>
    <submittedName>
        <fullName evidence="1">Acyltransferase</fullName>
    </submittedName>
</protein>
<dbReference type="EMBL" id="CP104558">
    <property type="protein sequence ID" value="UXH42758.1"/>
    <property type="molecule type" value="Genomic_DNA"/>
</dbReference>
<keyword evidence="2" id="KW-1185">Reference proteome</keyword>
<keyword evidence="1" id="KW-0012">Acyltransferase</keyword>
<keyword evidence="1" id="KW-0808">Transferase</keyword>
<evidence type="ECO:0000313" key="2">
    <source>
        <dbReference type="Proteomes" id="UP001064027"/>
    </source>
</evidence>
<organism evidence="1 2">
    <name type="scientific">Rossellomorea vietnamensis</name>
    <dbReference type="NCBI Taxonomy" id="218284"/>
    <lineage>
        <taxon>Bacteria</taxon>
        <taxon>Bacillati</taxon>
        <taxon>Bacillota</taxon>
        <taxon>Bacilli</taxon>
        <taxon>Bacillales</taxon>
        <taxon>Bacillaceae</taxon>
        <taxon>Rossellomorea</taxon>
    </lineage>
</organism>
<accession>A0ACD4C2K9</accession>
<dbReference type="Proteomes" id="UP001064027">
    <property type="component" value="Chromosome"/>
</dbReference>
<proteinExistence type="predicted"/>
<reference evidence="1" key="1">
    <citation type="submission" date="2022-09" db="EMBL/GenBank/DDBJ databases">
        <title>Complete genome sequence of Rossellomorea vietnamensis strain RL-WG62, a newly isolated PGPR with the potential for plant salinity stress alleviation.</title>
        <authorList>
            <person name="Ren L."/>
            <person name="Wang G."/>
            <person name="Hu H."/>
        </authorList>
    </citation>
    <scope>NUCLEOTIDE SEQUENCE</scope>
    <source>
        <strain evidence="1">RL-WG62</strain>
    </source>
</reference>
<evidence type="ECO:0000313" key="1">
    <source>
        <dbReference type="EMBL" id="UXH42758.1"/>
    </source>
</evidence>
<name>A0ACD4C2K9_9BACI</name>